<dbReference type="AlphaFoldDB" id="A0AAE0ENT9"/>
<reference evidence="2 3" key="1">
    <citation type="journal article" date="2015" name="Genome Biol. Evol.">
        <title>Comparative Genomics of a Bacterivorous Green Alga Reveals Evolutionary Causalities and Consequences of Phago-Mixotrophic Mode of Nutrition.</title>
        <authorList>
            <person name="Burns J.A."/>
            <person name="Paasch A."/>
            <person name="Narechania A."/>
            <person name="Kim E."/>
        </authorList>
    </citation>
    <scope>NUCLEOTIDE SEQUENCE [LARGE SCALE GENOMIC DNA]</scope>
    <source>
        <strain evidence="2 3">PLY_AMNH</strain>
    </source>
</reference>
<proteinExistence type="predicted"/>
<gene>
    <name evidence="2" type="ORF">CYMTET_54971</name>
</gene>
<evidence type="ECO:0000256" key="1">
    <source>
        <dbReference type="SAM" id="MobiDB-lite"/>
    </source>
</evidence>
<feature type="compositionally biased region" description="Basic and acidic residues" evidence="1">
    <location>
        <begin position="42"/>
        <end position="73"/>
    </location>
</feature>
<dbReference type="Proteomes" id="UP001190700">
    <property type="component" value="Unassembled WGS sequence"/>
</dbReference>
<feature type="compositionally biased region" description="Basic and acidic residues" evidence="1">
    <location>
        <begin position="322"/>
        <end position="333"/>
    </location>
</feature>
<protein>
    <submittedName>
        <fullName evidence="2">Uncharacterized protein</fullName>
    </submittedName>
</protein>
<evidence type="ECO:0000313" key="3">
    <source>
        <dbReference type="Proteomes" id="UP001190700"/>
    </source>
</evidence>
<organism evidence="2 3">
    <name type="scientific">Cymbomonas tetramitiformis</name>
    <dbReference type="NCBI Taxonomy" id="36881"/>
    <lineage>
        <taxon>Eukaryota</taxon>
        <taxon>Viridiplantae</taxon>
        <taxon>Chlorophyta</taxon>
        <taxon>Pyramimonadophyceae</taxon>
        <taxon>Pyramimonadales</taxon>
        <taxon>Pyramimonadaceae</taxon>
        <taxon>Cymbomonas</taxon>
    </lineage>
</organism>
<feature type="region of interest" description="Disordered" evidence="1">
    <location>
        <begin position="1"/>
        <end position="73"/>
    </location>
</feature>
<evidence type="ECO:0000313" key="2">
    <source>
        <dbReference type="EMBL" id="KAK3234789.1"/>
    </source>
</evidence>
<feature type="region of interest" description="Disordered" evidence="1">
    <location>
        <begin position="322"/>
        <end position="372"/>
    </location>
</feature>
<comment type="caution">
    <text evidence="2">The sequence shown here is derived from an EMBL/GenBank/DDBJ whole genome shotgun (WGS) entry which is preliminary data.</text>
</comment>
<dbReference type="EMBL" id="LGRX02035459">
    <property type="protein sequence ID" value="KAK3234789.1"/>
    <property type="molecule type" value="Genomic_DNA"/>
</dbReference>
<feature type="compositionally biased region" description="Acidic residues" evidence="1">
    <location>
        <begin position="363"/>
        <end position="372"/>
    </location>
</feature>
<keyword evidence="3" id="KW-1185">Reference proteome</keyword>
<name>A0AAE0ENT9_9CHLO</name>
<sequence length="372" mass="40950">MQGYDLCLDGSDSDSELCHSEKITPLGLSESSESEQEYATPEADRATGMEGVQRGEDVTSERADETHTKDTPPKRQLKIVDLDENIKEVLKYLRYLNALLFNVSDSPENIVYDLQNTHVWLNSAGRAIVEHVEKLTANTTALTGTGDIFDFHVPSRQWAPSTPGSPSSLLQWKRNGGGYTINYYAIFTEKAYDALAKAGKQTVRVLAGVDDSGRHISTSITVEVGRWSAQGTGTIQRQTPRAARSREARGGRIDEIAEEVASKLINKVGSKADEVFQQAATTNKQPTPETKQLLKNINKQLERFNESKPVTLDELRDLHKEQERSAGVRHTEITQEGSFPTHGTGVGTGHPGLKAQPRKATEIEEADPILLA</sequence>
<accession>A0AAE0ENT9</accession>